<feature type="domain" description="MTTase N-terminal" evidence="8">
    <location>
        <begin position="6"/>
        <end position="106"/>
    </location>
</feature>
<keyword evidence="3" id="KW-0808">Transferase</keyword>
<keyword evidence="7" id="KW-0411">Iron-sulfur</keyword>
<gene>
    <name evidence="10" type="ORF">SS37A_11520</name>
</gene>
<organism evidence="10 11">
    <name type="scientific">Methylocystis iwaonis</name>
    <dbReference type="NCBI Taxonomy" id="2885079"/>
    <lineage>
        <taxon>Bacteria</taxon>
        <taxon>Pseudomonadati</taxon>
        <taxon>Pseudomonadota</taxon>
        <taxon>Alphaproteobacteria</taxon>
        <taxon>Hyphomicrobiales</taxon>
        <taxon>Methylocystaceae</taxon>
        <taxon>Methylocystis</taxon>
    </lineage>
</organism>
<dbReference type="PROSITE" id="PS51449">
    <property type="entry name" value="MTTASE_N"/>
    <property type="match status" value="1"/>
</dbReference>
<dbReference type="InterPro" id="IPR020612">
    <property type="entry name" value="Methylthiotransferase_CS"/>
</dbReference>
<keyword evidence="6" id="KW-0408">Iron</keyword>
<sequence>MSARSPNVEVLTFGCRLNMVDSEELARQSASDTVIVNTCAVTNEATRQARQAIRRLHRERPEARIVVAGCAARIDPQSFETMEGVSRVIAEQPENRARAAEEGTRGFLAVQNGCDHSCTFCIIPLGRGAARSAPPDEIIAQAGALVDSGKQEIVLTGVDLTSYDADGLKLGALVRRLLRELPELARLRLSSIDCIEADDDLLVAMGEEERLCPHLHLSLQAGDDLILKRMKRRHSRADAIRFCDALRKARSDVVFGADFIAGFPTESEEMFAQTLALAEECGLTHLHVFPFSPRPGTPAARMPQVAREIAKERAARLREVGESALVRHLDAQKGKTLRFLTERGGVARAADFTLARTPGIEAGRMIDAHVTGHDGKALSAITNFSAANLEHNHERVAGQSHPVEGPAPRA</sequence>
<evidence type="ECO:0000256" key="7">
    <source>
        <dbReference type="ARBA" id="ARBA00023014"/>
    </source>
</evidence>
<evidence type="ECO:0000313" key="11">
    <source>
        <dbReference type="Proteomes" id="UP001317629"/>
    </source>
</evidence>
<evidence type="ECO:0000256" key="4">
    <source>
        <dbReference type="ARBA" id="ARBA00022691"/>
    </source>
</evidence>
<evidence type="ECO:0000256" key="3">
    <source>
        <dbReference type="ARBA" id="ARBA00022679"/>
    </source>
</evidence>
<keyword evidence="11" id="KW-1185">Reference proteome</keyword>
<evidence type="ECO:0000313" key="10">
    <source>
        <dbReference type="EMBL" id="BDV33623.1"/>
    </source>
</evidence>
<dbReference type="SFLD" id="SFLDS00029">
    <property type="entry name" value="Radical_SAM"/>
    <property type="match status" value="1"/>
</dbReference>
<evidence type="ECO:0000256" key="6">
    <source>
        <dbReference type="ARBA" id="ARBA00023004"/>
    </source>
</evidence>
<dbReference type="Pfam" id="PF00919">
    <property type="entry name" value="UPF0004"/>
    <property type="match status" value="1"/>
</dbReference>
<protein>
    <submittedName>
        <fullName evidence="10">tRNA (N(6)-L-threonylcarbamoyladenosine(37)-C(2))-methylthiotransferase MtaB</fullName>
    </submittedName>
</protein>
<dbReference type="SUPFAM" id="SSF102114">
    <property type="entry name" value="Radical SAM enzymes"/>
    <property type="match status" value="1"/>
</dbReference>
<evidence type="ECO:0000256" key="1">
    <source>
        <dbReference type="ARBA" id="ARBA00001966"/>
    </source>
</evidence>
<dbReference type="InterPro" id="IPR023404">
    <property type="entry name" value="rSAM_horseshoe"/>
</dbReference>
<comment type="cofactor">
    <cofactor evidence="1">
        <name>[4Fe-4S] cluster</name>
        <dbReference type="ChEBI" id="CHEBI:49883"/>
    </cofactor>
</comment>
<dbReference type="Pfam" id="PF04055">
    <property type="entry name" value="Radical_SAM"/>
    <property type="match status" value="1"/>
</dbReference>
<evidence type="ECO:0000256" key="5">
    <source>
        <dbReference type="ARBA" id="ARBA00022723"/>
    </source>
</evidence>
<proteinExistence type="predicted"/>
<name>A0ABM8E6M2_9HYPH</name>
<dbReference type="InterPro" id="IPR058240">
    <property type="entry name" value="rSAM_sf"/>
</dbReference>
<dbReference type="CDD" id="cd01335">
    <property type="entry name" value="Radical_SAM"/>
    <property type="match status" value="1"/>
</dbReference>
<dbReference type="PROSITE" id="PS51918">
    <property type="entry name" value="RADICAL_SAM"/>
    <property type="match status" value="1"/>
</dbReference>
<evidence type="ECO:0000259" key="9">
    <source>
        <dbReference type="PROSITE" id="PS51918"/>
    </source>
</evidence>
<feature type="domain" description="Radical SAM core" evidence="9">
    <location>
        <begin position="100"/>
        <end position="327"/>
    </location>
</feature>
<reference evidence="10 11" key="1">
    <citation type="journal article" date="2023" name="Int. J. Syst. Evol. Microbiol.">
        <title>Methylocystis iwaonis sp. nov., a type II methane-oxidizing bacterium from surface soil of a rice paddy field in Japan, and emended description of the genus Methylocystis (ex Whittenbury et al. 1970) Bowman et al. 1993.</title>
        <authorList>
            <person name="Kaise H."/>
            <person name="Sawadogo J.B."/>
            <person name="Alam M.S."/>
            <person name="Ueno C."/>
            <person name="Dianou D."/>
            <person name="Shinjo R."/>
            <person name="Asakawa S."/>
        </authorList>
    </citation>
    <scope>NUCLEOTIDE SEQUENCE [LARGE SCALE GENOMIC DNA]</scope>
    <source>
        <strain evidence="10 11">SS37A-Re</strain>
    </source>
</reference>
<dbReference type="EMBL" id="AP027142">
    <property type="protein sequence ID" value="BDV33623.1"/>
    <property type="molecule type" value="Genomic_DNA"/>
</dbReference>
<dbReference type="InterPro" id="IPR038135">
    <property type="entry name" value="Methylthiotransferase_N_sf"/>
</dbReference>
<evidence type="ECO:0000256" key="2">
    <source>
        <dbReference type="ARBA" id="ARBA00022485"/>
    </source>
</evidence>
<dbReference type="Proteomes" id="UP001317629">
    <property type="component" value="Chromosome"/>
</dbReference>
<dbReference type="Gene3D" id="3.40.50.12160">
    <property type="entry name" value="Methylthiotransferase, N-terminal domain"/>
    <property type="match status" value="1"/>
</dbReference>
<dbReference type="InterPro" id="IPR007197">
    <property type="entry name" value="rSAM"/>
</dbReference>
<dbReference type="InterPro" id="IPR013848">
    <property type="entry name" value="Methylthiotransferase_N"/>
</dbReference>
<dbReference type="PROSITE" id="PS01278">
    <property type="entry name" value="MTTASE_RADICAL"/>
    <property type="match status" value="1"/>
</dbReference>
<dbReference type="Gene3D" id="3.80.30.20">
    <property type="entry name" value="tm_1862 like domain"/>
    <property type="match status" value="1"/>
</dbReference>
<dbReference type="PANTHER" id="PTHR11918">
    <property type="entry name" value="RADICAL SAM PROTEINS"/>
    <property type="match status" value="1"/>
</dbReference>
<keyword evidence="4" id="KW-0949">S-adenosyl-L-methionine</keyword>
<dbReference type="SMART" id="SM00729">
    <property type="entry name" value="Elp3"/>
    <property type="match status" value="1"/>
</dbReference>
<keyword evidence="2" id="KW-0004">4Fe-4S</keyword>
<accession>A0ABM8E6M2</accession>
<keyword evidence="5" id="KW-0479">Metal-binding</keyword>
<dbReference type="SFLD" id="SFLDG01082">
    <property type="entry name" value="B12-binding_domain_containing"/>
    <property type="match status" value="1"/>
</dbReference>
<evidence type="ECO:0000259" key="8">
    <source>
        <dbReference type="PROSITE" id="PS51449"/>
    </source>
</evidence>
<dbReference type="PANTHER" id="PTHR11918:SF45">
    <property type="entry name" value="THREONYLCARBAMOYLADENOSINE TRNA METHYLTHIOTRANSFERASE"/>
    <property type="match status" value="1"/>
</dbReference>
<dbReference type="InterPro" id="IPR006638">
    <property type="entry name" value="Elp3/MiaA/NifB-like_rSAM"/>
</dbReference>